<dbReference type="SUPFAM" id="SSF57667">
    <property type="entry name" value="beta-beta-alpha zinc fingers"/>
    <property type="match status" value="3"/>
</dbReference>
<dbReference type="EMBL" id="JANEYF010003027">
    <property type="protein sequence ID" value="KAJ8940016.1"/>
    <property type="molecule type" value="Genomic_DNA"/>
</dbReference>
<dbReference type="InterPro" id="IPR050331">
    <property type="entry name" value="Zinc_finger"/>
</dbReference>
<dbReference type="FunFam" id="3.30.160.60:FF:000325">
    <property type="entry name" value="ZFP90 zinc finger protein"/>
    <property type="match status" value="1"/>
</dbReference>
<gene>
    <name evidence="13" type="ORF">NQ314_010847</name>
</gene>
<proteinExistence type="predicted"/>
<keyword evidence="14" id="KW-1185">Reference proteome</keyword>
<evidence type="ECO:0000256" key="1">
    <source>
        <dbReference type="ARBA" id="ARBA00004123"/>
    </source>
</evidence>
<evidence type="ECO:0000313" key="14">
    <source>
        <dbReference type="Proteomes" id="UP001162156"/>
    </source>
</evidence>
<name>A0AAV8XN24_9CUCU</name>
<evidence type="ECO:0000259" key="12">
    <source>
        <dbReference type="PROSITE" id="PS50280"/>
    </source>
</evidence>
<dbReference type="GO" id="GO:0010468">
    <property type="term" value="P:regulation of gene expression"/>
    <property type="evidence" value="ECO:0007669"/>
    <property type="project" value="TreeGrafter"/>
</dbReference>
<keyword evidence="2" id="KW-0479">Metal-binding</keyword>
<evidence type="ECO:0000256" key="5">
    <source>
        <dbReference type="ARBA" id="ARBA00022833"/>
    </source>
</evidence>
<evidence type="ECO:0000256" key="9">
    <source>
        <dbReference type="ARBA" id="ARBA00023242"/>
    </source>
</evidence>
<keyword evidence="6" id="KW-0805">Transcription regulation</keyword>
<keyword evidence="5" id="KW-0862">Zinc</keyword>
<dbReference type="Gene3D" id="3.30.160.60">
    <property type="entry name" value="Classic Zinc Finger"/>
    <property type="match status" value="4"/>
</dbReference>
<dbReference type="Gene3D" id="2.170.270.10">
    <property type="entry name" value="SET domain"/>
    <property type="match status" value="1"/>
</dbReference>
<keyword evidence="9" id="KW-0539">Nucleus</keyword>
<sequence length="686" mass="79303">MEPLVNGMYDTELEYEILNPNKPIQCGICDCTYNVYAQCLIEKGTQFGPFQAKKLFTLHPSIDFPLKIFTNTDDDLSEYFLDTSDENECSWMIFVGPASDFEEQNVICYQEGEYLYYGTVKDILPGEPLKVWYSPYYAAKMKKALLNPSISDETVEIGPVDVETLLKRKKNIMPRDLWSCKFCGKVEKELSVFALHLLVHYRAQLRRICAICKESFLSRQLLNKHLRFVHGNNLKKTTDSLKDAQIIVLNIKDKCDSKDISVGGPLLLNNITADSLDNSTLLLPQTDLSQFDLSGIENQNTLLENENLNLNVDNILNDNVKQLDHFNFEINEPEMEQLICDICLKSFIKLKSLVQHIEQHTGKYLCYECNRRHTKKELPQQFVCAVCNAILNSRKTYLKHAKSHEGQSYPCDICDKVFKRTDALKMETCEICNKKLKSKRLLKLHMETHRNDKPYKCQICQAEFKQRTNLTRHINKHTSRIKFESLFQDNIEFYYCPKCNKNMKLKSSLRRHMKMYHPDHEASCEIMKPKIGKLNTKKLSDEYVKDDHVLNHDIEEDESVMDLKQTIENMDFNTDEINHCGENNDINIEIDKILNNTDNLDNFLSESSDRIVESLINSAAKENQLNTVTNHYAPKEVCLSMPDLTDGDQEIKLGESAYILDNGTIVEPQKSSSKVVVYILDQDKFT</sequence>
<dbReference type="GO" id="GO:0003677">
    <property type="term" value="F:DNA binding"/>
    <property type="evidence" value="ECO:0007669"/>
    <property type="project" value="UniProtKB-KW"/>
</dbReference>
<dbReference type="InterPro" id="IPR046341">
    <property type="entry name" value="SET_dom_sf"/>
</dbReference>
<evidence type="ECO:0000256" key="3">
    <source>
        <dbReference type="ARBA" id="ARBA00022737"/>
    </source>
</evidence>
<evidence type="ECO:0000313" key="13">
    <source>
        <dbReference type="EMBL" id="KAJ8940016.1"/>
    </source>
</evidence>
<keyword evidence="3" id="KW-0677">Repeat</keyword>
<dbReference type="AlphaFoldDB" id="A0AAV8XN24"/>
<evidence type="ECO:0000256" key="7">
    <source>
        <dbReference type="ARBA" id="ARBA00023125"/>
    </source>
</evidence>
<evidence type="ECO:0000256" key="6">
    <source>
        <dbReference type="ARBA" id="ARBA00023015"/>
    </source>
</evidence>
<dbReference type="Proteomes" id="UP001162156">
    <property type="component" value="Unassembled WGS sequence"/>
</dbReference>
<dbReference type="Pfam" id="PF21549">
    <property type="entry name" value="PRDM2_PR"/>
    <property type="match status" value="1"/>
</dbReference>
<accession>A0AAV8XN24</accession>
<dbReference type="PANTHER" id="PTHR16515:SF34">
    <property type="entry name" value="PR DOMAIN ZINC FINGER PROTEIN 15"/>
    <property type="match status" value="1"/>
</dbReference>
<feature type="domain" description="C2H2-type" evidence="11">
    <location>
        <begin position="455"/>
        <end position="482"/>
    </location>
</feature>
<dbReference type="GO" id="GO:0008757">
    <property type="term" value="F:S-adenosylmethionine-dependent methyltransferase activity"/>
    <property type="evidence" value="ECO:0007669"/>
    <property type="project" value="UniProtKB-ARBA"/>
</dbReference>
<dbReference type="InterPro" id="IPR036236">
    <property type="entry name" value="Znf_C2H2_sf"/>
</dbReference>
<dbReference type="PROSITE" id="PS50157">
    <property type="entry name" value="ZINC_FINGER_C2H2_2"/>
    <property type="match status" value="6"/>
</dbReference>
<evidence type="ECO:0000256" key="4">
    <source>
        <dbReference type="ARBA" id="ARBA00022771"/>
    </source>
</evidence>
<keyword evidence="4 10" id="KW-0863">Zinc-finger</keyword>
<feature type="domain" description="C2H2-type" evidence="11">
    <location>
        <begin position="494"/>
        <end position="522"/>
    </location>
</feature>
<dbReference type="PANTHER" id="PTHR16515">
    <property type="entry name" value="PR DOMAIN ZINC FINGER PROTEIN"/>
    <property type="match status" value="1"/>
</dbReference>
<feature type="domain" description="C2H2-type" evidence="11">
    <location>
        <begin position="338"/>
        <end position="365"/>
    </location>
</feature>
<keyword evidence="7" id="KW-0238">DNA-binding</keyword>
<dbReference type="Pfam" id="PF12874">
    <property type="entry name" value="zf-met"/>
    <property type="match status" value="1"/>
</dbReference>
<dbReference type="Pfam" id="PF00096">
    <property type="entry name" value="zf-C2H2"/>
    <property type="match status" value="3"/>
</dbReference>
<dbReference type="PROSITE" id="PS00028">
    <property type="entry name" value="ZINC_FINGER_C2H2_1"/>
    <property type="match status" value="6"/>
</dbReference>
<evidence type="ECO:0000256" key="10">
    <source>
        <dbReference type="PROSITE-ProRule" id="PRU00042"/>
    </source>
</evidence>
<dbReference type="GO" id="GO:0008270">
    <property type="term" value="F:zinc ion binding"/>
    <property type="evidence" value="ECO:0007669"/>
    <property type="project" value="UniProtKB-KW"/>
</dbReference>
<dbReference type="SMART" id="SM00355">
    <property type="entry name" value="ZnF_C2H2"/>
    <property type="match status" value="7"/>
</dbReference>
<evidence type="ECO:0000256" key="8">
    <source>
        <dbReference type="ARBA" id="ARBA00023163"/>
    </source>
</evidence>
<feature type="domain" description="C2H2-type" evidence="11">
    <location>
        <begin position="427"/>
        <end position="454"/>
    </location>
</feature>
<organism evidence="13 14">
    <name type="scientific">Rhamnusium bicolor</name>
    <dbReference type="NCBI Taxonomy" id="1586634"/>
    <lineage>
        <taxon>Eukaryota</taxon>
        <taxon>Metazoa</taxon>
        <taxon>Ecdysozoa</taxon>
        <taxon>Arthropoda</taxon>
        <taxon>Hexapoda</taxon>
        <taxon>Insecta</taxon>
        <taxon>Pterygota</taxon>
        <taxon>Neoptera</taxon>
        <taxon>Endopterygota</taxon>
        <taxon>Coleoptera</taxon>
        <taxon>Polyphaga</taxon>
        <taxon>Cucujiformia</taxon>
        <taxon>Chrysomeloidea</taxon>
        <taxon>Cerambycidae</taxon>
        <taxon>Lepturinae</taxon>
        <taxon>Rhagiini</taxon>
        <taxon>Rhamnusium</taxon>
    </lineage>
</organism>
<evidence type="ECO:0000259" key="11">
    <source>
        <dbReference type="PROSITE" id="PS50157"/>
    </source>
</evidence>
<dbReference type="GO" id="GO:0008170">
    <property type="term" value="F:N-methyltransferase activity"/>
    <property type="evidence" value="ECO:0007669"/>
    <property type="project" value="UniProtKB-ARBA"/>
</dbReference>
<feature type="domain" description="SET" evidence="12">
    <location>
        <begin position="11"/>
        <end position="134"/>
    </location>
</feature>
<feature type="domain" description="C2H2-type" evidence="11">
    <location>
        <begin position="207"/>
        <end position="235"/>
    </location>
</feature>
<comment type="subcellular location">
    <subcellularLocation>
        <location evidence="1">Nucleus</location>
    </subcellularLocation>
</comment>
<dbReference type="InterPro" id="IPR001214">
    <property type="entry name" value="SET_dom"/>
</dbReference>
<evidence type="ECO:0000256" key="2">
    <source>
        <dbReference type="ARBA" id="ARBA00022723"/>
    </source>
</evidence>
<dbReference type="InterPro" id="IPR013087">
    <property type="entry name" value="Znf_C2H2_type"/>
</dbReference>
<keyword evidence="8" id="KW-0804">Transcription</keyword>
<comment type="caution">
    <text evidence="13">The sequence shown here is derived from an EMBL/GenBank/DDBJ whole genome shotgun (WGS) entry which is preliminary data.</text>
</comment>
<reference evidence="13" key="1">
    <citation type="journal article" date="2023" name="Insect Mol. Biol.">
        <title>Genome sequencing provides insights into the evolution of gene families encoding plant cell wall-degrading enzymes in longhorned beetles.</title>
        <authorList>
            <person name="Shin N.R."/>
            <person name="Okamura Y."/>
            <person name="Kirsch R."/>
            <person name="Pauchet Y."/>
        </authorList>
    </citation>
    <scope>NUCLEOTIDE SEQUENCE</scope>
    <source>
        <strain evidence="13">RBIC_L_NR</strain>
    </source>
</reference>
<dbReference type="PROSITE" id="PS50280">
    <property type="entry name" value="SET"/>
    <property type="match status" value="1"/>
</dbReference>
<protein>
    <submittedName>
        <fullName evidence="13">Uncharacterized protein</fullName>
    </submittedName>
</protein>
<dbReference type="GO" id="GO:0008276">
    <property type="term" value="F:protein methyltransferase activity"/>
    <property type="evidence" value="ECO:0007669"/>
    <property type="project" value="UniProtKB-ARBA"/>
</dbReference>
<dbReference type="GO" id="GO:0005634">
    <property type="term" value="C:nucleus"/>
    <property type="evidence" value="ECO:0007669"/>
    <property type="project" value="UniProtKB-SubCell"/>
</dbReference>
<feature type="domain" description="C2H2-type" evidence="11">
    <location>
        <begin position="382"/>
        <end position="409"/>
    </location>
</feature>